<dbReference type="Proteomes" id="UP001209229">
    <property type="component" value="Unassembled WGS sequence"/>
</dbReference>
<dbReference type="PROSITE" id="PS51257">
    <property type="entry name" value="PROKAR_LIPOPROTEIN"/>
    <property type="match status" value="1"/>
</dbReference>
<keyword evidence="1" id="KW-0732">Signal</keyword>
<dbReference type="InterPro" id="IPR013783">
    <property type="entry name" value="Ig-like_fold"/>
</dbReference>
<accession>A0AAE3SFY3</accession>
<dbReference type="EMBL" id="JAPDPJ010000039">
    <property type="protein sequence ID" value="MCW3787905.1"/>
    <property type="molecule type" value="Genomic_DNA"/>
</dbReference>
<comment type="caution">
    <text evidence="2">The sequence shown here is derived from an EMBL/GenBank/DDBJ whole genome shotgun (WGS) entry which is preliminary data.</text>
</comment>
<evidence type="ECO:0008006" key="4">
    <source>
        <dbReference type="Google" id="ProtNLM"/>
    </source>
</evidence>
<evidence type="ECO:0000313" key="2">
    <source>
        <dbReference type="EMBL" id="MCW3787905.1"/>
    </source>
</evidence>
<reference evidence="2" key="1">
    <citation type="submission" date="2022-10" db="EMBL/GenBank/DDBJ databases">
        <authorList>
            <person name="Yu W.X."/>
        </authorList>
    </citation>
    <scope>NUCLEOTIDE SEQUENCE</scope>
    <source>
        <strain evidence="2">AAT</strain>
    </source>
</reference>
<sequence length="320" mass="36421">MSKYKINFNQLPCFLLLISLLFSCSLIEEEDISDKQLALLAPGNHISTERVTQTFLWESDNDSLSYRIQVVTPGFDSVESVVLDSLLTDNYLEYTLFSGQFEWRVRAENSAYNSLWSYADFFIIDTNDLGAQKVRLRSPIDNLFINEQDISFKWDTLSNVDTYEVRLYSGGWLGNLELDSIDVVESSLGLNIEEGEFWWGVRAINDISLSLFSYNRLIIDITNPLTPNPIMPEDNFSTSDVDVNFSWNSSDPTWGNVSDSLFIYKITGSSIELFKAKKVSNKNTTITLDPGSEYKWELKSVDQAGNQSELSTQRTITVNN</sequence>
<feature type="signal peptide" evidence="1">
    <location>
        <begin position="1"/>
        <end position="28"/>
    </location>
</feature>
<evidence type="ECO:0000313" key="3">
    <source>
        <dbReference type="Proteomes" id="UP001209229"/>
    </source>
</evidence>
<proteinExistence type="predicted"/>
<dbReference type="AlphaFoldDB" id="A0AAE3SFY3"/>
<protein>
    <recommendedName>
        <fullName evidence="4">Fibronectin type-III domain-containing protein</fullName>
    </recommendedName>
</protein>
<name>A0AAE3SFY3_9BACT</name>
<evidence type="ECO:0000256" key="1">
    <source>
        <dbReference type="SAM" id="SignalP"/>
    </source>
</evidence>
<dbReference type="RefSeq" id="WP_301191469.1">
    <property type="nucleotide sequence ID" value="NZ_JAPDPJ010000039.1"/>
</dbReference>
<keyword evidence="3" id="KW-1185">Reference proteome</keyword>
<dbReference type="Gene3D" id="2.60.40.10">
    <property type="entry name" value="Immunoglobulins"/>
    <property type="match status" value="2"/>
</dbReference>
<organism evidence="2 3">
    <name type="scientific">Plebeiibacterium sediminum</name>
    <dbReference type="NCBI Taxonomy" id="2992112"/>
    <lineage>
        <taxon>Bacteria</taxon>
        <taxon>Pseudomonadati</taxon>
        <taxon>Bacteroidota</taxon>
        <taxon>Bacteroidia</taxon>
        <taxon>Marinilabiliales</taxon>
        <taxon>Marinilabiliaceae</taxon>
        <taxon>Plebeiibacterium</taxon>
    </lineage>
</organism>
<feature type="chain" id="PRO_5042159438" description="Fibronectin type-III domain-containing protein" evidence="1">
    <location>
        <begin position="29"/>
        <end position="320"/>
    </location>
</feature>
<gene>
    <name evidence="2" type="ORF">OM075_15625</name>
</gene>